<proteinExistence type="predicted"/>
<reference evidence="3" key="1">
    <citation type="submission" date="2022-11" db="UniProtKB">
        <authorList>
            <consortium name="WormBaseParasite"/>
        </authorList>
    </citation>
    <scope>IDENTIFICATION</scope>
</reference>
<evidence type="ECO:0000313" key="2">
    <source>
        <dbReference type="Proteomes" id="UP000887572"/>
    </source>
</evidence>
<dbReference type="WBParaSite" id="Gr19_v10_g4105.t1">
    <property type="protein sequence ID" value="Gr19_v10_g4105.t1"/>
    <property type="gene ID" value="Gr19_v10_g4105"/>
</dbReference>
<evidence type="ECO:0000256" key="1">
    <source>
        <dbReference type="SAM" id="MobiDB-lite"/>
    </source>
</evidence>
<feature type="compositionally biased region" description="Basic and acidic residues" evidence="1">
    <location>
        <begin position="56"/>
        <end position="74"/>
    </location>
</feature>
<name>A0A914HRX6_GLORO</name>
<accession>A0A914HRX6</accession>
<evidence type="ECO:0000313" key="3">
    <source>
        <dbReference type="WBParaSite" id="Gr19_v10_g4105.t1"/>
    </source>
</evidence>
<protein>
    <submittedName>
        <fullName evidence="3">Uncharacterized protein</fullName>
    </submittedName>
</protein>
<keyword evidence="2" id="KW-1185">Reference proteome</keyword>
<feature type="region of interest" description="Disordered" evidence="1">
    <location>
        <begin position="49"/>
        <end position="86"/>
    </location>
</feature>
<sequence>MEFTRLDVQIAFCVDFGLFAQHLSTQFDHLPLIGGNFALFWPYWSISSNGNAKWRSGRETDGRNNSRNDNRKEPVAAATTPHHQQQQQQWQWLAQAWIYPSFG</sequence>
<dbReference type="Proteomes" id="UP000887572">
    <property type="component" value="Unplaced"/>
</dbReference>
<organism evidence="2 3">
    <name type="scientific">Globodera rostochiensis</name>
    <name type="common">Golden nematode worm</name>
    <name type="synonym">Heterodera rostochiensis</name>
    <dbReference type="NCBI Taxonomy" id="31243"/>
    <lineage>
        <taxon>Eukaryota</taxon>
        <taxon>Metazoa</taxon>
        <taxon>Ecdysozoa</taxon>
        <taxon>Nematoda</taxon>
        <taxon>Chromadorea</taxon>
        <taxon>Rhabditida</taxon>
        <taxon>Tylenchina</taxon>
        <taxon>Tylenchomorpha</taxon>
        <taxon>Tylenchoidea</taxon>
        <taxon>Heteroderidae</taxon>
        <taxon>Heteroderinae</taxon>
        <taxon>Globodera</taxon>
    </lineage>
</organism>
<dbReference type="AlphaFoldDB" id="A0A914HRX6"/>